<sequence length="46" mass="5128">MENGVRVVIKIAVYLNERAGAEKSVPAFDMQSVQYIRAALILQHVV</sequence>
<reference evidence="1 2" key="1">
    <citation type="submission" date="2009-08" db="EMBL/GenBank/DDBJ databases">
        <authorList>
            <person name="Weinstock G."/>
            <person name="Sodergren E."/>
            <person name="Clifton S."/>
            <person name="Fulton L."/>
            <person name="Fulton B."/>
            <person name="Courtney L."/>
            <person name="Fronick C."/>
            <person name="Harrison M."/>
            <person name="Strong C."/>
            <person name="Farmer C."/>
            <person name="Delahaunty K."/>
            <person name="Markovic C."/>
            <person name="Hall O."/>
            <person name="Minx P."/>
            <person name="Tomlinson C."/>
            <person name="Mitreva M."/>
            <person name="Nelson J."/>
            <person name="Hou S."/>
            <person name="Wollam A."/>
            <person name="Pepin K.H."/>
            <person name="Johnson M."/>
            <person name="Bhonagiri V."/>
            <person name="Nash W.E."/>
            <person name="Warren W."/>
            <person name="Chinwalla A."/>
            <person name="Mardis E.R."/>
            <person name="Wilson R.K."/>
        </authorList>
    </citation>
    <scope>NUCLEOTIDE SEQUENCE [LARGE SCALE GENOMIC DNA]</scope>
    <source>
        <strain evidence="1 2">L1-82</strain>
    </source>
</reference>
<dbReference type="Proteomes" id="UP000004828">
    <property type="component" value="Unassembled WGS sequence"/>
</dbReference>
<dbReference type="HOGENOM" id="CLU_3188523_0_0_9"/>
<evidence type="ECO:0000313" key="2">
    <source>
        <dbReference type="Proteomes" id="UP000004828"/>
    </source>
</evidence>
<dbReference type="AlphaFoldDB" id="C7GBY8"/>
<name>C7GBY8_9FIRM</name>
<proteinExistence type="predicted"/>
<organism evidence="1 2">
    <name type="scientific">Roseburia intestinalis L1-82</name>
    <dbReference type="NCBI Taxonomy" id="536231"/>
    <lineage>
        <taxon>Bacteria</taxon>
        <taxon>Bacillati</taxon>
        <taxon>Bacillota</taxon>
        <taxon>Clostridia</taxon>
        <taxon>Lachnospirales</taxon>
        <taxon>Lachnospiraceae</taxon>
        <taxon>Roseburia</taxon>
    </lineage>
</organism>
<evidence type="ECO:0000313" key="1">
    <source>
        <dbReference type="EMBL" id="EEV00632.1"/>
    </source>
</evidence>
<protein>
    <submittedName>
        <fullName evidence="1">Uncharacterized protein</fullName>
    </submittedName>
</protein>
<accession>C7GBY8</accession>
<comment type="caution">
    <text evidence="1">The sequence shown here is derived from an EMBL/GenBank/DDBJ whole genome shotgun (WGS) entry which is preliminary data.</text>
</comment>
<gene>
    <name evidence="1" type="ORF">ROSINTL182_07423</name>
</gene>
<dbReference type="EMBL" id="ABYJ02000109">
    <property type="protein sequence ID" value="EEV00632.1"/>
    <property type="molecule type" value="Genomic_DNA"/>
</dbReference>